<keyword evidence="2 4" id="KW-0808">Transferase</keyword>
<evidence type="ECO:0000256" key="2">
    <source>
        <dbReference type="ARBA" id="ARBA00022679"/>
    </source>
</evidence>
<dbReference type="PANTHER" id="PTHR12526">
    <property type="entry name" value="GLYCOSYLTRANSFERASE"/>
    <property type="match status" value="1"/>
</dbReference>
<dbReference type="Pfam" id="PF00534">
    <property type="entry name" value="Glycos_transf_1"/>
    <property type="match status" value="1"/>
</dbReference>
<protein>
    <submittedName>
        <fullName evidence="4">Glycosyltransferase family 4 protein</fullName>
    </submittedName>
</protein>
<dbReference type="GO" id="GO:0016757">
    <property type="term" value="F:glycosyltransferase activity"/>
    <property type="evidence" value="ECO:0007669"/>
    <property type="project" value="UniProtKB-KW"/>
</dbReference>
<dbReference type="OrthoDB" id="9813214at2"/>
<dbReference type="PANTHER" id="PTHR12526:SF629">
    <property type="entry name" value="TEICHURONIC ACID BIOSYNTHESIS GLYCOSYLTRANSFERASE TUAH-RELATED"/>
    <property type="match status" value="1"/>
</dbReference>
<reference evidence="4 5" key="1">
    <citation type="submission" date="2019-07" db="EMBL/GenBank/DDBJ databases">
        <title>Deinococcus detaillus sp. nov., isolated from humus soil in Antarctica.</title>
        <authorList>
            <person name="Zhang K."/>
        </authorList>
    </citation>
    <scope>NUCLEOTIDE SEQUENCE [LARGE SCALE GENOMIC DNA]</scope>
    <source>
        <strain evidence="4 5">H1</strain>
    </source>
</reference>
<evidence type="ECO:0000313" key="4">
    <source>
        <dbReference type="EMBL" id="TSA81466.1"/>
    </source>
</evidence>
<organism evidence="4 5">
    <name type="scientific">Deinococcus detaillensis</name>
    <dbReference type="NCBI Taxonomy" id="2592048"/>
    <lineage>
        <taxon>Bacteria</taxon>
        <taxon>Thermotogati</taxon>
        <taxon>Deinococcota</taxon>
        <taxon>Deinococci</taxon>
        <taxon>Deinococcales</taxon>
        <taxon>Deinococcaceae</taxon>
        <taxon>Deinococcus</taxon>
    </lineage>
</organism>
<accession>A0A553UML2</accession>
<feature type="domain" description="Glycosyl transferase family 1" evidence="3">
    <location>
        <begin position="184"/>
        <end position="346"/>
    </location>
</feature>
<dbReference type="InterPro" id="IPR001296">
    <property type="entry name" value="Glyco_trans_1"/>
</dbReference>
<proteinExistence type="predicted"/>
<dbReference type="Proteomes" id="UP000316092">
    <property type="component" value="Unassembled WGS sequence"/>
</dbReference>
<keyword evidence="1" id="KW-0328">Glycosyltransferase</keyword>
<keyword evidence="5" id="KW-1185">Reference proteome</keyword>
<name>A0A553UML2_9DEIO</name>
<dbReference type="Gene3D" id="3.40.50.2000">
    <property type="entry name" value="Glycogen Phosphorylase B"/>
    <property type="match status" value="2"/>
</dbReference>
<evidence type="ECO:0000259" key="3">
    <source>
        <dbReference type="Pfam" id="PF00534"/>
    </source>
</evidence>
<gene>
    <name evidence="4" type="ORF">FNU79_15160</name>
</gene>
<dbReference type="SUPFAM" id="SSF53756">
    <property type="entry name" value="UDP-Glycosyltransferase/glycogen phosphorylase"/>
    <property type="match status" value="1"/>
</dbReference>
<evidence type="ECO:0000256" key="1">
    <source>
        <dbReference type="ARBA" id="ARBA00022676"/>
    </source>
</evidence>
<comment type="caution">
    <text evidence="4">The sequence shown here is derived from an EMBL/GenBank/DDBJ whole genome shotgun (WGS) entry which is preliminary data.</text>
</comment>
<evidence type="ECO:0000313" key="5">
    <source>
        <dbReference type="Proteomes" id="UP000316092"/>
    </source>
</evidence>
<sequence>MKIVHMTSVHHAYDTRILHRQCLAAIDAGMKVILIAPHRHDEHYKGVHIKSVQQIDNPRRRLLVGAINVLKLALRERGDVYQFHDPELIPVGVVLSLLGKKVIYDVHEEYTKDFLTKEWIPRKLRRPASLAISLLEKAAQGFFSGIVAATPTIANQFPPSKTITVQNFPKKSELSSMTSLPYSERGYKIIYIGNITEIRGIREMVTSVNYASNKLAAPLSLELGGSFSPLELREAVLRIPGWHNVNYWGFLNRDEVAEIMGTARIGLLLFHPTPNHLEALPNKLFEYMSVGIPIIASNFPLWTKIINETRCGLVVNPKIPQETAEAIEYLINNQKEAEAMGYRGQEAVENIYSWEPQAQKLIALYRSMQ</sequence>
<dbReference type="AlphaFoldDB" id="A0A553UML2"/>
<dbReference type="EMBL" id="VKDB01000022">
    <property type="protein sequence ID" value="TSA81466.1"/>
    <property type="molecule type" value="Genomic_DNA"/>
</dbReference>